<accession>A0A619QRD3</accession>
<evidence type="ECO:0000313" key="3">
    <source>
        <dbReference type="EMBL" id="EBQ4317994.1"/>
    </source>
</evidence>
<dbReference type="EMBL" id="AALAVL010000030">
    <property type="protein sequence ID" value="ECX7514335.1"/>
    <property type="molecule type" value="Genomic_DNA"/>
</dbReference>
<name>A0A619QRD3_SALER</name>
<dbReference type="EMBL" id="AAGOZC010000025">
    <property type="protein sequence ID" value="EBQ4317994.1"/>
    <property type="molecule type" value="Genomic_DNA"/>
</dbReference>
<evidence type="ECO:0000313" key="5">
    <source>
        <dbReference type="EMBL" id="ECX7514335.1"/>
    </source>
</evidence>
<proteinExistence type="predicted"/>
<comment type="caution">
    <text evidence="5">The sequence shown here is derived from an EMBL/GenBank/DDBJ whole genome shotgun (WGS) entry which is preliminary data.</text>
</comment>
<dbReference type="EMBL" id="AAGTAA010000024">
    <property type="protein sequence ID" value="EBR6662505.1"/>
    <property type="molecule type" value="Genomic_DNA"/>
</dbReference>
<evidence type="ECO:0000313" key="1">
    <source>
        <dbReference type="EMBL" id="EAM3003283.1"/>
    </source>
</evidence>
<dbReference type="RefSeq" id="WP_001637928.1">
    <property type="nucleotide sequence ID" value="NZ_JYRE01000080.1"/>
</dbReference>
<dbReference type="AlphaFoldDB" id="A0A619QRD3"/>
<organism evidence="5">
    <name type="scientific">Salmonella enterica</name>
    <name type="common">Salmonella choleraesuis</name>
    <dbReference type="NCBI Taxonomy" id="28901"/>
    <lineage>
        <taxon>Bacteria</taxon>
        <taxon>Pseudomonadati</taxon>
        <taxon>Pseudomonadota</taxon>
        <taxon>Gammaproteobacteria</taxon>
        <taxon>Enterobacterales</taxon>
        <taxon>Enterobacteriaceae</taxon>
        <taxon>Salmonella</taxon>
    </lineage>
</organism>
<evidence type="ECO:0000313" key="2">
    <source>
        <dbReference type="EMBL" id="EBP0977641.1"/>
    </source>
</evidence>
<dbReference type="EMBL" id="AAGKQP010000031">
    <property type="protein sequence ID" value="EBP0977641.1"/>
    <property type="molecule type" value="Genomic_DNA"/>
</dbReference>
<protein>
    <submittedName>
        <fullName evidence="5">IS110 family transposase</fullName>
    </submittedName>
</protein>
<reference evidence="2" key="2">
    <citation type="submission" date="2018-07" db="EMBL/GenBank/DDBJ databases">
        <authorList>
            <consortium name="GenomeTrakr network: Whole genome sequencing for foodborne pathogen traceback"/>
        </authorList>
    </citation>
    <scope>NUCLEOTIDE SEQUENCE</scope>
    <source>
        <strain evidence="2">CFSAN024207</strain>
        <strain evidence="3">CFSAN047939</strain>
        <strain evidence="1">CFSAN057169</strain>
        <strain evidence="4">CNSV-T1-MD09-1-TT-B</strain>
    </source>
</reference>
<sequence>MGSKNDKNDAVAIVEAGSRPSMRYVPEKYIEQQDIQCLHQVRQRLAD</sequence>
<dbReference type="EMBL" id="AACUMD010000035">
    <property type="protein sequence ID" value="EAM3003283.1"/>
    <property type="molecule type" value="Genomic_DNA"/>
</dbReference>
<reference evidence="5" key="1">
    <citation type="submission" date="2018-07" db="EMBL/GenBank/DDBJ databases">
        <authorList>
            <consortium name="PulseNet: The National Subtyping Network for Foodborne Disease Surveillance"/>
            <person name="Tarr C.L."/>
            <person name="Trees E."/>
            <person name="Katz L.S."/>
            <person name="Carleton-Romer H.A."/>
            <person name="Stroika S."/>
            <person name="Kucerova Z."/>
            <person name="Roache K.F."/>
            <person name="Sabol A.L."/>
            <person name="Besser J."/>
            <person name="Gerner-Smidt P."/>
        </authorList>
    </citation>
    <scope>NUCLEOTIDE SEQUENCE</scope>
    <source>
        <strain evidence="5">PNUSAS017874</strain>
    </source>
</reference>
<gene>
    <name evidence="3" type="ORF">A2H40_20235</name>
    <name evidence="4" type="ORF">B9934_19955</name>
    <name evidence="5" type="ORF">CG580_20060</name>
    <name evidence="1" type="ORF">CIT69_23760</name>
    <name evidence="2" type="ORF">LM31_20365</name>
</gene>
<evidence type="ECO:0000313" key="4">
    <source>
        <dbReference type="EMBL" id="EBR6662505.1"/>
    </source>
</evidence>